<dbReference type="GO" id="GO:0005576">
    <property type="term" value="C:extracellular region"/>
    <property type="evidence" value="ECO:0007669"/>
    <property type="project" value="UniProtKB-SubCell"/>
</dbReference>
<reference evidence="8 9" key="1">
    <citation type="submission" date="2024-09" db="EMBL/GenBank/DDBJ databases">
        <title>Genome sequencing and assembly of Phytophthora oleae, isolate VK10A, causative agent of rot of olive drupes.</title>
        <authorList>
            <person name="Conti Taguali S."/>
            <person name="Riolo M."/>
            <person name="La Spada F."/>
            <person name="Cacciola S.O."/>
            <person name="Dionisio G."/>
        </authorList>
    </citation>
    <scope>NUCLEOTIDE SEQUENCE [LARGE SCALE GENOMIC DNA]</scope>
    <source>
        <strain evidence="8 9">VK10A</strain>
    </source>
</reference>
<keyword evidence="7" id="KW-0732">Signal</keyword>
<dbReference type="Proteomes" id="UP001632037">
    <property type="component" value="Unassembled WGS sequence"/>
</dbReference>
<dbReference type="InterPro" id="IPR002200">
    <property type="entry name" value="Elicitin"/>
</dbReference>
<comment type="similarity">
    <text evidence="2 6">Belongs to the elicitin family.</text>
</comment>
<dbReference type="InterPro" id="IPR036470">
    <property type="entry name" value="Elicitin_sf"/>
</dbReference>
<gene>
    <name evidence="8" type="ORF">V7S43_005827</name>
</gene>
<protein>
    <recommendedName>
        <fullName evidence="6">Elicitin</fullName>
    </recommendedName>
</protein>
<comment type="caution">
    <text evidence="8">The sequence shown here is derived from an EMBL/GenBank/DDBJ whole genome shotgun (WGS) entry which is preliminary data.</text>
</comment>
<evidence type="ECO:0000313" key="9">
    <source>
        <dbReference type="Proteomes" id="UP001632037"/>
    </source>
</evidence>
<dbReference type="Pfam" id="PF00964">
    <property type="entry name" value="Elicitin"/>
    <property type="match status" value="1"/>
</dbReference>
<evidence type="ECO:0000256" key="4">
    <source>
        <dbReference type="ARBA" id="ARBA00022978"/>
    </source>
</evidence>
<evidence type="ECO:0000313" key="8">
    <source>
        <dbReference type="EMBL" id="KAL3669433.1"/>
    </source>
</evidence>
<dbReference type="SUPFAM" id="SSF48647">
    <property type="entry name" value="Fungal elicitin"/>
    <property type="match status" value="1"/>
</dbReference>
<evidence type="ECO:0000256" key="2">
    <source>
        <dbReference type="ARBA" id="ARBA00009544"/>
    </source>
</evidence>
<name>A0ABD3FRW2_9STRA</name>
<feature type="signal peptide" evidence="7">
    <location>
        <begin position="1"/>
        <end position="19"/>
    </location>
</feature>
<evidence type="ECO:0000256" key="1">
    <source>
        <dbReference type="ARBA" id="ARBA00004613"/>
    </source>
</evidence>
<dbReference type="Gene3D" id="1.10.239.10">
    <property type="entry name" value="Elicitin domain"/>
    <property type="match status" value="1"/>
</dbReference>
<comment type="subcellular location">
    <subcellularLocation>
        <location evidence="1 6">Secreted</location>
    </subcellularLocation>
</comment>
<keyword evidence="3 6" id="KW-0964">Secreted</keyword>
<evidence type="ECO:0000256" key="7">
    <source>
        <dbReference type="SAM" id="SignalP"/>
    </source>
</evidence>
<dbReference type="AlphaFoldDB" id="A0ABD3FRW2"/>
<evidence type="ECO:0000256" key="3">
    <source>
        <dbReference type="ARBA" id="ARBA00022525"/>
    </source>
</evidence>
<feature type="chain" id="PRO_5044787084" description="Elicitin" evidence="7">
    <location>
        <begin position="20"/>
        <end position="120"/>
    </location>
</feature>
<sequence length="120" mass="12779">MSSIKCLLVFFTLLSVAYSVPLCNNSQLLEALQPLKTQANYSSCQVDANAAAICASSACKSLMTPLAALNLPGCQISFKGVNFSSLALKAITPASCEASSKQRPSLFAMMRTILRLLKNN</sequence>
<accession>A0ABD3FRW2</accession>
<proteinExistence type="inferred from homology"/>
<dbReference type="SMART" id="SM01187">
    <property type="entry name" value="Elicitin"/>
    <property type="match status" value="1"/>
</dbReference>
<evidence type="ECO:0000256" key="5">
    <source>
        <dbReference type="ARBA" id="ARBA00023157"/>
    </source>
</evidence>
<comment type="function">
    <text evidence="6">Induces local and distal defense responses (incompatible hypersensitive reaction) in plants from the solanaceae and cruciferae families. Elicits leaf necrosis and causes the accumulation of pathogenesis-related proteins. Might interact with the lipidic molecules of the plasma membrane.</text>
</comment>
<dbReference type="EMBL" id="JBIMZQ010000009">
    <property type="protein sequence ID" value="KAL3669433.1"/>
    <property type="molecule type" value="Genomic_DNA"/>
</dbReference>
<dbReference type="GO" id="GO:0052040">
    <property type="term" value="P:symbiont-mediated perturbation of host programmed cell death"/>
    <property type="evidence" value="ECO:0007669"/>
    <property type="project" value="UniProtKB-UniRule"/>
</dbReference>
<keyword evidence="4 6" id="KW-0928">Hypersensitive response elicitation</keyword>
<keyword evidence="5 6" id="KW-1015">Disulfide bond</keyword>
<evidence type="ECO:0000256" key="6">
    <source>
        <dbReference type="RuleBase" id="RU368111"/>
    </source>
</evidence>
<organism evidence="8 9">
    <name type="scientific">Phytophthora oleae</name>
    <dbReference type="NCBI Taxonomy" id="2107226"/>
    <lineage>
        <taxon>Eukaryota</taxon>
        <taxon>Sar</taxon>
        <taxon>Stramenopiles</taxon>
        <taxon>Oomycota</taxon>
        <taxon>Peronosporomycetes</taxon>
        <taxon>Peronosporales</taxon>
        <taxon>Peronosporaceae</taxon>
        <taxon>Phytophthora</taxon>
    </lineage>
</organism>
<keyword evidence="9" id="KW-1185">Reference proteome</keyword>